<protein>
    <submittedName>
        <fullName evidence="4">NDP-sugar synthase</fullName>
    </submittedName>
</protein>
<gene>
    <name evidence="4" type="ORF">J8C05_06115</name>
</gene>
<feature type="domain" description="Mannose-1-phosphate guanyltransferase C-terminal" evidence="3">
    <location>
        <begin position="256"/>
        <end position="333"/>
    </location>
</feature>
<feature type="domain" description="Nucleotidyl transferase" evidence="2">
    <location>
        <begin position="3"/>
        <end position="236"/>
    </location>
</feature>
<dbReference type="InterPro" id="IPR050486">
    <property type="entry name" value="Mannose-1P_guanyltransferase"/>
</dbReference>
<proteinExistence type="inferred from homology"/>
<dbReference type="Gene3D" id="3.90.550.10">
    <property type="entry name" value="Spore Coat Polysaccharide Biosynthesis Protein SpsA, Chain A"/>
    <property type="match status" value="1"/>
</dbReference>
<keyword evidence="5" id="KW-1185">Reference proteome</keyword>
<dbReference type="Pfam" id="PF00483">
    <property type="entry name" value="NTP_transferase"/>
    <property type="match status" value="1"/>
</dbReference>
<accession>A0ABX8AWA7</accession>
<dbReference type="EMBL" id="CP072642">
    <property type="protein sequence ID" value="QUV92963.1"/>
    <property type="molecule type" value="Genomic_DNA"/>
</dbReference>
<reference evidence="4 5" key="1">
    <citation type="submission" date="2021-03" db="EMBL/GenBank/DDBJ databases">
        <title>Genomic and phenotypic characterization of Chloracidobacterium isolates provides evidence for multiple species.</title>
        <authorList>
            <person name="Saini M.K."/>
            <person name="Costas A.M.G."/>
            <person name="Tank M."/>
            <person name="Bryant D.A."/>
        </authorList>
    </citation>
    <scope>NUCLEOTIDE SEQUENCE [LARGE SCALE GENOMIC DNA]</scope>
    <source>
        <strain evidence="4 5">N</strain>
    </source>
</reference>
<dbReference type="Pfam" id="PF25087">
    <property type="entry name" value="GMPPB_C"/>
    <property type="match status" value="1"/>
</dbReference>
<organism evidence="4 5">
    <name type="scientific">Chloracidobacterium sp. N</name>
    <dbReference type="NCBI Taxonomy" id="2821540"/>
    <lineage>
        <taxon>Bacteria</taxon>
        <taxon>Pseudomonadati</taxon>
        <taxon>Acidobacteriota</taxon>
        <taxon>Terriglobia</taxon>
        <taxon>Terriglobales</taxon>
        <taxon>Acidobacteriaceae</taxon>
        <taxon>Chloracidobacterium</taxon>
        <taxon>Chloracidobacterium aggregatum</taxon>
    </lineage>
</organism>
<dbReference type="InterPro" id="IPR056729">
    <property type="entry name" value="GMPPB_C"/>
</dbReference>
<dbReference type="InterPro" id="IPR005835">
    <property type="entry name" value="NTP_transferase_dom"/>
</dbReference>
<dbReference type="Proteomes" id="UP000677668">
    <property type="component" value="Chromosome 1"/>
</dbReference>
<dbReference type="PANTHER" id="PTHR22572">
    <property type="entry name" value="SUGAR-1-PHOSPHATE GUANYL TRANSFERASE"/>
    <property type="match status" value="1"/>
</dbReference>
<evidence type="ECO:0000259" key="2">
    <source>
        <dbReference type="Pfam" id="PF00483"/>
    </source>
</evidence>
<sequence>MQTLILAGGKGTRLRPLTLHTPKPVVPIANRPFIYYQLDLLRPLDVTGTMEVLLSLSYQPRKIEEVLNQEVLGGLVVSPVVEHQPLGTAGAMRHIRSRVTGTLIVLNGDILTDIDLRPVLQRHQRRRAAATLVLVNVADTRAYGVVELDAGGRIRQFHEKPAPGVTTATSINAGIYLLEPEVLDLIPEGCEYSFEYDLFPRLLTSGLPLYGDITDAYWLDIGTPERYRQANTDVLQGKLRRYPPESSPALTDGGSVIAPEVTLKGGVSVIRSVIGANCYLEDGVHVVDSVVMAGSRIAEGAVVRSSVLGRGVHVGSNSILHNVVLGDKSVVTDFSRLG</sequence>
<dbReference type="Gene3D" id="2.160.10.10">
    <property type="entry name" value="Hexapeptide repeat proteins"/>
    <property type="match status" value="1"/>
</dbReference>
<comment type="similarity">
    <text evidence="1">Belongs to the transferase hexapeptide repeat family.</text>
</comment>
<evidence type="ECO:0000256" key="1">
    <source>
        <dbReference type="ARBA" id="ARBA00007274"/>
    </source>
</evidence>
<name>A0ABX8AWA7_9BACT</name>
<evidence type="ECO:0000313" key="4">
    <source>
        <dbReference type="EMBL" id="QUV92963.1"/>
    </source>
</evidence>
<dbReference type="SUPFAM" id="SSF53448">
    <property type="entry name" value="Nucleotide-diphospho-sugar transferases"/>
    <property type="match status" value="1"/>
</dbReference>
<evidence type="ECO:0000313" key="5">
    <source>
        <dbReference type="Proteomes" id="UP000677668"/>
    </source>
</evidence>
<dbReference type="InterPro" id="IPR029044">
    <property type="entry name" value="Nucleotide-diphossugar_trans"/>
</dbReference>
<evidence type="ECO:0000259" key="3">
    <source>
        <dbReference type="Pfam" id="PF25087"/>
    </source>
</evidence>
<dbReference type="CDD" id="cd04181">
    <property type="entry name" value="NTP_transferase"/>
    <property type="match status" value="1"/>
</dbReference>